<sequence length="392" mass="40822">MTQTRPRPLSLLRQFLDAEASGGIVLIVAAALALIVANSPLFEAYEAALHGKLGPLSLEHWINDALMALFFLLVGLEIKREMIDGQLATWPRRVLPGIAAAGGMAVPAIIYVALNAGNPETLKGWAIPTATDIAFALGVISLLGSRVPASLKIFLAALAIIDDLGAVVIIALFYSTGISVPDLAGAAVVLAILILLNRRGVLQLWPYLLLGLVLWVLVYRSGIHATLAGVALALTIPLRSKDGRSDDIENSPLHRLEHKLAKLVPFVIVPIFGFANAGVSLAHVGPGALFDPLTLGVALGLVVGKLVGVFGSAAIAIRLGFADLPTGASWTQLFGTALLCGIGFTMSLFIGLLAFADNPALQEEVKLGILCGSALAAIAGTLVLSASRPATR</sequence>
<dbReference type="GO" id="GO:0005886">
    <property type="term" value="C:plasma membrane"/>
    <property type="evidence" value="ECO:0007669"/>
    <property type="project" value="UniProtKB-SubCell"/>
</dbReference>
<feature type="transmembrane region" description="Helical" evidence="6">
    <location>
        <begin position="153"/>
        <end position="174"/>
    </location>
</feature>
<dbReference type="Pfam" id="PF06965">
    <property type="entry name" value="Na_H_antiport_1"/>
    <property type="match status" value="1"/>
</dbReference>
<dbReference type="GO" id="GO:0015385">
    <property type="term" value="F:sodium:proton antiporter activity"/>
    <property type="evidence" value="ECO:0007669"/>
    <property type="project" value="UniProtKB-UniRule"/>
</dbReference>
<comment type="function">
    <text evidence="6">Na(+)/H(+) antiporter that extrudes sodium in exchange for external protons.</text>
</comment>
<dbReference type="PANTHER" id="PTHR30341">
    <property type="entry name" value="SODIUM ION/PROTON ANTIPORTER NHAA-RELATED"/>
    <property type="match status" value="1"/>
</dbReference>
<evidence type="ECO:0000256" key="5">
    <source>
        <dbReference type="ARBA" id="ARBA00023136"/>
    </source>
</evidence>
<organism evidence="7 8">
    <name type="scientific">Devosia insulae DS-56</name>
    <dbReference type="NCBI Taxonomy" id="1116389"/>
    <lineage>
        <taxon>Bacteria</taxon>
        <taxon>Pseudomonadati</taxon>
        <taxon>Pseudomonadota</taxon>
        <taxon>Alphaproteobacteria</taxon>
        <taxon>Hyphomicrobiales</taxon>
        <taxon>Devosiaceae</taxon>
        <taxon>Devosia</taxon>
    </lineage>
</organism>
<name>A0A1E5XRA7_9HYPH</name>
<protein>
    <recommendedName>
        <fullName evidence="6">Na(+)/H(+) antiporter NhaA</fullName>
    </recommendedName>
    <alternativeName>
        <fullName evidence="6">Sodium/proton antiporter NhaA</fullName>
    </alternativeName>
</protein>
<keyword evidence="4 6" id="KW-1133">Transmembrane helix</keyword>
<dbReference type="Proteomes" id="UP000095463">
    <property type="component" value="Unassembled WGS sequence"/>
</dbReference>
<reference evidence="7 8" key="1">
    <citation type="journal article" date="2015" name="Genome Announc.">
        <title>Genome Assemblies of Three Soil-Associated Devosia species: D. insulae, D. limi, and D. soli.</title>
        <authorList>
            <person name="Hassan Y.I."/>
            <person name="Lepp D."/>
            <person name="Zhou T."/>
        </authorList>
    </citation>
    <scope>NUCLEOTIDE SEQUENCE [LARGE SCALE GENOMIC DNA]</scope>
    <source>
        <strain evidence="7 8">DS-56</strain>
    </source>
</reference>
<evidence type="ECO:0000256" key="4">
    <source>
        <dbReference type="ARBA" id="ARBA00022989"/>
    </source>
</evidence>
<dbReference type="GO" id="GO:0006885">
    <property type="term" value="P:regulation of pH"/>
    <property type="evidence" value="ECO:0007669"/>
    <property type="project" value="UniProtKB-UniRule"/>
</dbReference>
<dbReference type="InterPro" id="IPR004670">
    <property type="entry name" value="NhaA"/>
</dbReference>
<dbReference type="OrthoDB" id="9808135at2"/>
<evidence type="ECO:0000313" key="7">
    <source>
        <dbReference type="EMBL" id="OEO31034.1"/>
    </source>
</evidence>
<comment type="subcellular location">
    <subcellularLocation>
        <location evidence="1">Cell inner membrane</location>
        <topology evidence="1">Multi-pass membrane protein</topology>
    </subcellularLocation>
    <subcellularLocation>
        <location evidence="6">Cell membrane</location>
        <topology evidence="6">Multi-pass membrane protein</topology>
    </subcellularLocation>
</comment>
<feature type="transmembrane region" description="Helical" evidence="6">
    <location>
        <begin position="125"/>
        <end position="144"/>
    </location>
</feature>
<keyword evidence="6" id="KW-0406">Ion transport</keyword>
<dbReference type="NCBIfam" id="TIGR00773">
    <property type="entry name" value="NhaA"/>
    <property type="match status" value="1"/>
</dbReference>
<dbReference type="HAMAP" id="MF_01844">
    <property type="entry name" value="NhaA"/>
    <property type="match status" value="1"/>
</dbReference>
<feature type="transmembrane region" description="Helical" evidence="6">
    <location>
        <begin position="295"/>
        <end position="321"/>
    </location>
</feature>
<evidence type="ECO:0000256" key="6">
    <source>
        <dbReference type="HAMAP-Rule" id="MF_01844"/>
    </source>
</evidence>
<feature type="transmembrane region" description="Helical" evidence="6">
    <location>
        <begin position="94"/>
        <end position="113"/>
    </location>
</feature>
<feature type="transmembrane region" description="Helical" evidence="6">
    <location>
        <begin position="61"/>
        <end position="78"/>
    </location>
</feature>
<evidence type="ECO:0000256" key="2">
    <source>
        <dbReference type="ARBA" id="ARBA00022475"/>
    </source>
</evidence>
<feature type="transmembrane region" description="Helical" evidence="6">
    <location>
        <begin position="180"/>
        <end position="196"/>
    </location>
</feature>
<keyword evidence="6" id="KW-0050">Antiport</keyword>
<evidence type="ECO:0000256" key="3">
    <source>
        <dbReference type="ARBA" id="ARBA00022692"/>
    </source>
</evidence>
<keyword evidence="8" id="KW-1185">Reference proteome</keyword>
<accession>A0A1E5XRA7</accession>
<gene>
    <name evidence="6 7" type="primary">nhaA</name>
    <name evidence="7" type="ORF">VW23_018260</name>
</gene>
<keyword evidence="3 6" id="KW-0812">Transmembrane</keyword>
<proteinExistence type="inferred from homology"/>
<keyword evidence="6" id="KW-0915">Sodium</keyword>
<keyword evidence="6" id="KW-0813">Transport</keyword>
<dbReference type="RefSeq" id="WP_069909770.1">
    <property type="nucleotide sequence ID" value="NZ_LAJE02000173.1"/>
</dbReference>
<feature type="transmembrane region" description="Helical" evidence="6">
    <location>
        <begin position="20"/>
        <end position="41"/>
    </location>
</feature>
<comment type="similarity">
    <text evidence="6">Belongs to the NhaA Na(+)/H(+) (TC 2.A.33) antiporter family.</text>
</comment>
<comment type="catalytic activity">
    <reaction evidence="6">
        <text>Na(+)(in) + 2 H(+)(out) = Na(+)(out) + 2 H(+)(in)</text>
        <dbReference type="Rhea" id="RHEA:29251"/>
        <dbReference type="ChEBI" id="CHEBI:15378"/>
        <dbReference type="ChEBI" id="CHEBI:29101"/>
    </reaction>
</comment>
<feature type="transmembrane region" description="Helical" evidence="6">
    <location>
        <begin position="333"/>
        <end position="355"/>
    </location>
</feature>
<dbReference type="PANTHER" id="PTHR30341:SF0">
    <property type="entry name" value="NA(+)_H(+) ANTIPORTER NHAA"/>
    <property type="match status" value="1"/>
</dbReference>
<keyword evidence="2 6" id="KW-1003">Cell membrane</keyword>
<feature type="transmembrane region" description="Helical" evidence="6">
    <location>
        <begin position="260"/>
        <end position="283"/>
    </location>
</feature>
<keyword evidence="5 6" id="KW-0472">Membrane</keyword>
<dbReference type="NCBIfam" id="NF007111">
    <property type="entry name" value="PRK09560.1"/>
    <property type="match status" value="1"/>
</dbReference>
<feature type="transmembrane region" description="Helical" evidence="6">
    <location>
        <begin position="201"/>
        <end position="217"/>
    </location>
</feature>
<dbReference type="InterPro" id="IPR023171">
    <property type="entry name" value="Na/H_antiporter_dom_sf"/>
</dbReference>
<evidence type="ECO:0000313" key="8">
    <source>
        <dbReference type="Proteomes" id="UP000095463"/>
    </source>
</evidence>
<evidence type="ECO:0000256" key="1">
    <source>
        <dbReference type="ARBA" id="ARBA00004429"/>
    </source>
</evidence>
<dbReference type="EMBL" id="LAJE02000173">
    <property type="protein sequence ID" value="OEO31034.1"/>
    <property type="molecule type" value="Genomic_DNA"/>
</dbReference>
<dbReference type="AlphaFoldDB" id="A0A1E5XRA7"/>
<dbReference type="Gene3D" id="1.20.1530.10">
    <property type="entry name" value="Na+/H+ antiporter like domain"/>
    <property type="match status" value="1"/>
</dbReference>
<keyword evidence="6" id="KW-0739">Sodium transport</keyword>
<comment type="caution">
    <text evidence="7">The sequence shown here is derived from an EMBL/GenBank/DDBJ whole genome shotgun (WGS) entry which is preliminary data.</text>
</comment>
<dbReference type="NCBIfam" id="NF007112">
    <property type="entry name" value="PRK09561.1"/>
    <property type="match status" value="1"/>
</dbReference>
<feature type="transmembrane region" description="Helical" evidence="6">
    <location>
        <begin position="367"/>
        <end position="386"/>
    </location>
</feature>